<dbReference type="AlphaFoldDB" id="A0AAU7B396"/>
<dbReference type="Pfam" id="PF00703">
    <property type="entry name" value="Glyco_hydro_2"/>
    <property type="match status" value="1"/>
</dbReference>
<feature type="domain" description="Glycoside hydrolase family 2 immunoglobulin-like beta-sandwich" evidence="7">
    <location>
        <begin position="212"/>
        <end position="303"/>
    </location>
</feature>
<dbReference type="GO" id="GO:0005975">
    <property type="term" value="P:carbohydrate metabolic process"/>
    <property type="evidence" value="ECO:0007669"/>
    <property type="project" value="InterPro"/>
</dbReference>
<dbReference type="KEGG" id="parq:DSM112329_05241"/>
<dbReference type="InterPro" id="IPR013783">
    <property type="entry name" value="Ig-like_fold"/>
</dbReference>
<dbReference type="GO" id="GO:0004566">
    <property type="term" value="F:beta-glucuronidase activity"/>
    <property type="evidence" value="ECO:0007669"/>
    <property type="project" value="UniProtKB-EC"/>
</dbReference>
<feature type="chain" id="PRO_5043358075" evidence="6">
    <location>
        <begin position="27"/>
        <end position="697"/>
    </location>
</feature>
<dbReference type="SUPFAM" id="SSF49303">
    <property type="entry name" value="beta-Galactosidase/glucuronidase domain"/>
    <property type="match status" value="1"/>
</dbReference>
<dbReference type="PANTHER" id="PTHR42732:SF1">
    <property type="entry name" value="BETA-MANNOSIDASE"/>
    <property type="match status" value="1"/>
</dbReference>
<dbReference type="InterPro" id="IPR017853">
    <property type="entry name" value="GH"/>
</dbReference>
<reference evidence="10" key="1">
    <citation type="submission" date="2022-12" db="EMBL/GenBank/DDBJ databases">
        <title>Paraconexibacter alkalitolerans sp. nov. and Baekduia alba sp. nov., isolated from soil and emended description of the genera Paraconexibacter (Chun et al., 2020) and Baekduia (An et al., 2020).</title>
        <authorList>
            <person name="Vieira S."/>
            <person name="Huber K.J."/>
            <person name="Geppert A."/>
            <person name="Wolf J."/>
            <person name="Neumann-Schaal M."/>
            <person name="Muesken M."/>
            <person name="Overmann J."/>
        </authorList>
    </citation>
    <scope>NUCLEOTIDE SEQUENCE</scope>
    <source>
        <strain evidence="10">AEG42_29</strain>
    </source>
</reference>
<evidence type="ECO:0000256" key="6">
    <source>
        <dbReference type="SAM" id="SignalP"/>
    </source>
</evidence>
<feature type="domain" description="Beta-mannosidase-like galactose-binding" evidence="9">
    <location>
        <begin position="90"/>
        <end position="159"/>
    </location>
</feature>
<feature type="signal peptide" evidence="6">
    <location>
        <begin position="1"/>
        <end position="26"/>
    </location>
</feature>
<dbReference type="RefSeq" id="WP_354699524.1">
    <property type="nucleotide sequence ID" value="NZ_CP114014.1"/>
</dbReference>
<accession>A0AAU7B396</accession>
<dbReference type="Gene3D" id="2.60.120.260">
    <property type="entry name" value="Galactose-binding domain-like"/>
    <property type="match status" value="1"/>
</dbReference>
<sequence>MHRRSLATSLAAFLAVLCLLQPASSAAEDVGVPAPFPLTAGWQKFEDRGNVGVGLGLYTPDNKAAWKPAVVPSVFSGQTPESSFRGTVGWYRATFKAPEKTPGFTYDIHFEQVRRVAQVWLNGVRLGRHEDPYVPFDLQVGNALKPGQRNVLVVRVDNRKDGAIREGWWNWGGITRPVTLVPRAALVLQTPGVLSVVDCPPGGATDGAPCTAKVRFDGVLVNRGDSTIENPQVRLDLGAGGAVTQTIPSRPLAPGESTHLASEVAVPDPQLWSPEKPTLYDVTLTTSAGDRMQQVDTWKTGLREVKVRNGMLTLNGRQLTLRGASIQEDVPGRGPALKDEDIAGIVRDLKAVRANVTRAHYLLHPKLLDALDAAGIMVWSQAPVYHRDVRLKHPEQRETALASVRGTILSARNHPSVITHSVANELSPTPDTVPGTRAFLAAARTLASELDPTLPPSVDMLSYPGYARQAAYAQYPLLGINSYFGWYQGKKDHSVANLADFGPFLDRLRRQYPTQGLQVTEFGAESTYSGPVTEKETYAFQTQYLKDVLAIIDARPFIGGAIYWTLREFAVKPNWVGGHERPGVKRDSIHRKGLITYAGRKKPAWQVAADDFGQTPLYRTVSPAAAAGVPEAKGGGGSVLAIIIAVGVIGLLAVDGWAIAGIWRRDGRLRRTEQRRRAGKGKGKGGDGIEPAGARAL</sequence>
<evidence type="ECO:0000259" key="8">
    <source>
        <dbReference type="Pfam" id="PF02836"/>
    </source>
</evidence>
<keyword evidence="3 10" id="KW-0326">Glycosidase</keyword>
<evidence type="ECO:0000256" key="1">
    <source>
        <dbReference type="ARBA" id="ARBA00007401"/>
    </source>
</evidence>
<gene>
    <name evidence="10" type="ORF">DSM112329_05241</name>
</gene>
<dbReference type="InterPro" id="IPR054593">
    <property type="entry name" value="Beta-mannosidase-like_N2"/>
</dbReference>
<dbReference type="Gene3D" id="3.20.20.80">
    <property type="entry name" value="Glycosidases"/>
    <property type="match status" value="1"/>
</dbReference>
<dbReference type="EMBL" id="CP114014">
    <property type="protein sequence ID" value="XAY08341.1"/>
    <property type="molecule type" value="Genomic_DNA"/>
</dbReference>
<proteinExistence type="inferred from homology"/>
<feature type="transmembrane region" description="Helical" evidence="5">
    <location>
        <begin position="639"/>
        <end position="663"/>
    </location>
</feature>
<dbReference type="Pfam" id="PF02836">
    <property type="entry name" value="Glyco_hydro_2_C"/>
    <property type="match status" value="1"/>
</dbReference>
<evidence type="ECO:0000256" key="4">
    <source>
        <dbReference type="SAM" id="MobiDB-lite"/>
    </source>
</evidence>
<evidence type="ECO:0000256" key="5">
    <source>
        <dbReference type="SAM" id="Phobius"/>
    </source>
</evidence>
<dbReference type="Pfam" id="PF22666">
    <property type="entry name" value="Glyco_hydro_2_N2"/>
    <property type="match status" value="1"/>
</dbReference>
<dbReference type="InterPro" id="IPR006103">
    <property type="entry name" value="Glyco_hydro_2_cat"/>
</dbReference>
<keyword evidence="6" id="KW-0732">Signal</keyword>
<dbReference type="SUPFAM" id="SSF51445">
    <property type="entry name" value="(Trans)glycosidases"/>
    <property type="match status" value="1"/>
</dbReference>
<organism evidence="10">
    <name type="scientific">Paraconexibacter sp. AEG42_29</name>
    <dbReference type="NCBI Taxonomy" id="2997339"/>
    <lineage>
        <taxon>Bacteria</taxon>
        <taxon>Bacillati</taxon>
        <taxon>Actinomycetota</taxon>
        <taxon>Thermoleophilia</taxon>
        <taxon>Solirubrobacterales</taxon>
        <taxon>Paraconexibacteraceae</taxon>
        <taxon>Paraconexibacter</taxon>
    </lineage>
</organism>
<evidence type="ECO:0000256" key="2">
    <source>
        <dbReference type="ARBA" id="ARBA00022801"/>
    </source>
</evidence>
<feature type="domain" description="Glycoside hydrolase family 2 catalytic" evidence="8">
    <location>
        <begin position="305"/>
        <end position="495"/>
    </location>
</feature>
<dbReference type="Gene3D" id="2.60.40.10">
    <property type="entry name" value="Immunoglobulins"/>
    <property type="match status" value="1"/>
</dbReference>
<evidence type="ECO:0000313" key="10">
    <source>
        <dbReference type="EMBL" id="XAY08341.1"/>
    </source>
</evidence>
<keyword evidence="5" id="KW-0812">Transmembrane</keyword>
<protein>
    <submittedName>
        <fullName evidence="10">Beta-glucuronidase</fullName>
        <ecNumber evidence="10">3.2.1.31</ecNumber>
    </submittedName>
</protein>
<dbReference type="InterPro" id="IPR006102">
    <property type="entry name" value="Ig-like_GH2"/>
</dbReference>
<dbReference type="SUPFAM" id="SSF49785">
    <property type="entry name" value="Galactose-binding domain-like"/>
    <property type="match status" value="1"/>
</dbReference>
<dbReference type="InterPro" id="IPR051913">
    <property type="entry name" value="GH2_Domain-Containing"/>
</dbReference>
<dbReference type="InterPro" id="IPR036156">
    <property type="entry name" value="Beta-gal/glucu_dom_sf"/>
</dbReference>
<keyword evidence="2 10" id="KW-0378">Hydrolase</keyword>
<dbReference type="EC" id="3.2.1.31" evidence="10"/>
<feature type="region of interest" description="Disordered" evidence="4">
    <location>
        <begin position="672"/>
        <end position="697"/>
    </location>
</feature>
<evidence type="ECO:0000259" key="7">
    <source>
        <dbReference type="Pfam" id="PF00703"/>
    </source>
</evidence>
<keyword evidence="5" id="KW-0472">Membrane</keyword>
<dbReference type="InterPro" id="IPR008979">
    <property type="entry name" value="Galactose-bd-like_sf"/>
</dbReference>
<keyword evidence="5" id="KW-1133">Transmembrane helix</keyword>
<dbReference type="PANTHER" id="PTHR42732">
    <property type="entry name" value="BETA-GALACTOSIDASE"/>
    <property type="match status" value="1"/>
</dbReference>
<evidence type="ECO:0000256" key="3">
    <source>
        <dbReference type="ARBA" id="ARBA00023295"/>
    </source>
</evidence>
<evidence type="ECO:0000259" key="9">
    <source>
        <dbReference type="Pfam" id="PF22666"/>
    </source>
</evidence>
<comment type="similarity">
    <text evidence="1">Belongs to the glycosyl hydrolase 2 family.</text>
</comment>
<name>A0AAU7B396_9ACTN</name>